<dbReference type="STRING" id="748449.Halha_1238"/>
<dbReference type="AlphaFoldDB" id="L0K9G8"/>
<organism evidence="6 7">
    <name type="scientific">Halobacteroides halobius (strain ATCC 35273 / DSM 5150 / MD-1)</name>
    <dbReference type="NCBI Taxonomy" id="748449"/>
    <lineage>
        <taxon>Bacteria</taxon>
        <taxon>Bacillati</taxon>
        <taxon>Bacillota</taxon>
        <taxon>Clostridia</taxon>
        <taxon>Halanaerobiales</taxon>
        <taxon>Halobacteroidaceae</taxon>
        <taxon>Halobacteroides</taxon>
    </lineage>
</organism>
<dbReference type="InterPro" id="IPR006657">
    <property type="entry name" value="MoPterin_dinucl-bd_dom"/>
</dbReference>
<protein>
    <submittedName>
        <fullName evidence="6">Putative anaerobic dehydrogenase</fullName>
    </submittedName>
</protein>
<dbReference type="InterPro" id="IPR009010">
    <property type="entry name" value="Asp_de-COase-like_dom_sf"/>
</dbReference>
<dbReference type="PIRSF" id="PIRSF000144">
    <property type="entry name" value="CbbBc"/>
    <property type="match status" value="1"/>
</dbReference>
<dbReference type="PATRIC" id="fig|748449.3.peg.1197"/>
<dbReference type="RefSeq" id="WP_015326907.1">
    <property type="nucleotide sequence ID" value="NC_019978.1"/>
</dbReference>
<keyword evidence="3" id="KW-0408">Iron</keyword>
<keyword evidence="2" id="KW-0479">Metal-binding</keyword>
<dbReference type="HOGENOM" id="CLU_000422_13_4_9"/>
<dbReference type="InterPro" id="IPR006963">
    <property type="entry name" value="Mopterin_OxRdtase_4Fe-4S_dom"/>
</dbReference>
<feature type="domain" description="4Fe-4S Mo/W bis-MGD-type" evidence="5">
    <location>
        <begin position="1"/>
        <end position="57"/>
    </location>
</feature>
<evidence type="ECO:0000256" key="1">
    <source>
        <dbReference type="ARBA" id="ARBA00022485"/>
    </source>
</evidence>
<dbReference type="PANTHER" id="PTHR43105">
    <property type="entry name" value="RESPIRATORY NITRATE REDUCTASE"/>
    <property type="match status" value="1"/>
</dbReference>
<dbReference type="EMBL" id="CP003359">
    <property type="protein sequence ID" value="AGB41185.1"/>
    <property type="molecule type" value="Genomic_DNA"/>
</dbReference>
<dbReference type="Pfam" id="PF01568">
    <property type="entry name" value="Molydop_binding"/>
    <property type="match status" value="1"/>
</dbReference>
<dbReference type="GO" id="GO:0016020">
    <property type="term" value="C:membrane"/>
    <property type="evidence" value="ECO:0007669"/>
    <property type="project" value="TreeGrafter"/>
</dbReference>
<dbReference type="Gene3D" id="2.40.40.20">
    <property type="match status" value="1"/>
</dbReference>
<proteinExistence type="predicted"/>
<evidence type="ECO:0000256" key="4">
    <source>
        <dbReference type="ARBA" id="ARBA00023014"/>
    </source>
</evidence>
<dbReference type="OrthoDB" id="9803192at2"/>
<dbReference type="Proteomes" id="UP000010880">
    <property type="component" value="Chromosome"/>
</dbReference>
<dbReference type="GO" id="GO:0051539">
    <property type="term" value="F:4 iron, 4 sulfur cluster binding"/>
    <property type="evidence" value="ECO:0007669"/>
    <property type="project" value="UniProtKB-KW"/>
</dbReference>
<gene>
    <name evidence="6" type="ordered locus">Halha_1238</name>
</gene>
<reference evidence="7" key="1">
    <citation type="submission" date="2012-02" db="EMBL/GenBank/DDBJ databases">
        <title>The complete genome of Halobacteroides halobius DSM 5150.</title>
        <authorList>
            <person name="Lucas S."/>
            <person name="Copeland A."/>
            <person name="Lapidus A."/>
            <person name="Glavina del Rio T."/>
            <person name="Dalin E."/>
            <person name="Tice H."/>
            <person name="Bruce D."/>
            <person name="Goodwin L."/>
            <person name="Pitluck S."/>
            <person name="Peters L."/>
            <person name="Mikhailova N."/>
            <person name="Gu W."/>
            <person name="Kyrpides N."/>
            <person name="Mavromatis K."/>
            <person name="Ivanova N."/>
            <person name="Brettin T."/>
            <person name="Detter J.C."/>
            <person name="Han C."/>
            <person name="Larimer F."/>
            <person name="Land M."/>
            <person name="Hauser L."/>
            <person name="Markowitz V."/>
            <person name="Cheng J.-F."/>
            <person name="Hugenholtz P."/>
            <person name="Woyke T."/>
            <person name="Wu D."/>
            <person name="Tindall B."/>
            <person name="Pomrenke H."/>
            <person name="Brambilla E."/>
            <person name="Klenk H.-P."/>
            <person name="Eisen J.A."/>
        </authorList>
    </citation>
    <scope>NUCLEOTIDE SEQUENCE [LARGE SCALE GENOMIC DNA]</scope>
    <source>
        <strain evidence="7">ATCC 35273 / DSM 5150 / MD-1</strain>
    </source>
</reference>
<dbReference type="eggNOG" id="COG0243">
    <property type="taxonomic scope" value="Bacteria"/>
</dbReference>
<name>L0K9G8_HALHC</name>
<dbReference type="PANTHER" id="PTHR43105:SF10">
    <property type="entry name" value="NADH-QUINONE OXIDOREDUCTASE SUBUNIT G"/>
    <property type="match status" value="1"/>
</dbReference>
<dbReference type="GO" id="GO:0046872">
    <property type="term" value="F:metal ion binding"/>
    <property type="evidence" value="ECO:0007669"/>
    <property type="project" value="UniProtKB-KW"/>
</dbReference>
<dbReference type="InterPro" id="IPR006656">
    <property type="entry name" value="Mopterin_OxRdtase"/>
</dbReference>
<dbReference type="Gene3D" id="2.20.25.90">
    <property type="entry name" value="ADC-like domains"/>
    <property type="match status" value="1"/>
</dbReference>
<dbReference type="Gene3D" id="3.40.50.740">
    <property type="match status" value="1"/>
</dbReference>
<dbReference type="KEGG" id="hhl:Halha_1238"/>
<keyword evidence="1" id="KW-0004">4Fe-4S</keyword>
<dbReference type="SUPFAM" id="SSF50692">
    <property type="entry name" value="ADC-like"/>
    <property type="match status" value="1"/>
</dbReference>
<keyword evidence="7" id="KW-1185">Reference proteome</keyword>
<evidence type="ECO:0000313" key="6">
    <source>
        <dbReference type="EMBL" id="AGB41185.1"/>
    </source>
</evidence>
<dbReference type="GO" id="GO:0016491">
    <property type="term" value="F:oxidoreductase activity"/>
    <property type="evidence" value="ECO:0007669"/>
    <property type="project" value="InterPro"/>
</dbReference>
<dbReference type="Gene3D" id="3.40.228.10">
    <property type="entry name" value="Dimethylsulfoxide Reductase, domain 2"/>
    <property type="match status" value="1"/>
</dbReference>
<evidence type="ECO:0000313" key="7">
    <source>
        <dbReference type="Proteomes" id="UP000010880"/>
    </source>
</evidence>
<dbReference type="GO" id="GO:0043546">
    <property type="term" value="F:molybdopterin cofactor binding"/>
    <property type="evidence" value="ECO:0007669"/>
    <property type="project" value="InterPro"/>
</dbReference>
<evidence type="ECO:0000259" key="5">
    <source>
        <dbReference type="PROSITE" id="PS51669"/>
    </source>
</evidence>
<dbReference type="InterPro" id="IPR050123">
    <property type="entry name" value="Prok_molybdopt-oxidoreductase"/>
</dbReference>
<evidence type="ECO:0000256" key="3">
    <source>
        <dbReference type="ARBA" id="ARBA00023004"/>
    </source>
</evidence>
<keyword evidence="4" id="KW-0411">Iron-sulfur</keyword>
<sequence>MEIKQSVCNYCSLGCNFDFYVKDNEIKKVVPTEGYPVNDGFACIKGLELDEQCTKYGSPNRPLIKDEAGNFQEISWNEAFDTFVTKMEAIQEEYGKKSAAFISTGQITTEEMALLGHIGRTHMGMNGDGNTRCCMATSVVAHKQSFGFDAPPYTLNDLELSDTIIFIGANPVVAHPIVWDRVKKNNDSTVISIDPRKSETASNSDMWIDIKPKTDLRLLYTLANLLIERDWIDQEYIAEYTEDFAGFKEHVKKYTLEDVTEKTGISRQQVLELAETIYQGERVSFWWTMGVNQGHQAVRTAQAIINLAAMTGNIGKPGTGPNSLTGQCNAMGSRVYSNTAGLYGGRSYSNLADRKKVANILDIDPEMIPKKGTIPYNEIVDGINKGEIKALWIIATNPRHSWANNEEFKRAIDNLDFFVVQDLYPDTETSELCDLFLPSVPAIKKEGTLINTERRVSAVTPVLDKEEDELSDYDIFYGIGQALDTTDSLDNWKTPKDAFELMKECSAGMPCDMTGIDYNQLVGSKGVQWPFRENEELERDQRRLYEDGEYFTETGKMKFIYEDIAEKPELQTEEFPYIFNSGRGTVGQWHTETRNREMELVEMSSLTEAYVYINPKLAQELDIKQNDKVLISSTNGQQREFTAKLSDTVQNDQLYAPIHYIETNALTPSVFDPYSKEPAYKYVCVNVEKIAE</sequence>
<dbReference type="Pfam" id="PF00384">
    <property type="entry name" value="Molybdopterin"/>
    <property type="match status" value="1"/>
</dbReference>
<dbReference type="SMART" id="SM00926">
    <property type="entry name" value="Molybdop_Fe4S4"/>
    <property type="match status" value="1"/>
</dbReference>
<dbReference type="PROSITE" id="PS51669">
    <property type="entry name" value="4FE4S_MOW_BIS_MGD"/>
    <property type="match status" value="1"/>
</dbReference>
<evidence type="ECO:0000256" key="2">
    <source>
        <dbReference type="ARBA" id="ARBA00022723"/>
    </source>
</evidence>
<dbReference type="Pfam" id="PF04879">
    <property type="entry name" value="Molybdop_Fe4S4"/>
    <property type="match status" value="1"/>
</dbReference>
<dbReference type="SUPFAM" id="SSF53706">
    <property type="entry name" value="Formate dehydrogenase/DMSO reductase, domains 1-3"/>
    <property type="match status" value="1"/>
</dbReference>
<accession>L0K9G8</accession>